<keyword evidence="4" id="KW-1185">Reference proteome</keyword>
<feature type="compositionally biased region" description="Basic and acidic residues" evidence="2">
    <location>
        <begin position="185"/>
        <end position="219"/>
    </location>
</feature>
<gene>
    <name evidence="3" type="ORF">D4764_01G0020040</name>
</gene>
<dbReference type="InterPro" id="IPR037856">
    <property type="entry name" value="Sdc1/DPY30"/>
</dbReference>
<dbReference type="AlphaFoldDB" id="A0A5C6PTA3"/>
<dbReference type="PANTHER" id="PTHR23356">
    <property type="entry name" value="DPY30-RELATED"/>
    <property type="match status" value="1"/>
</dbReference>
<dbReference type="PANTHER" id="PTHR23356:SF16">
    <property type="entry name" value="DPY30 DOMAIN CONTAINING 2"/>
    <property type="match status" value="1"/>
</dbReference>
<evidence type="ECO:0000313" key="3">
    <source>
        <dbReference type="EMBL" id="TWW82189.1"/>
    </source>
</evidence>
<dbReference type="Pfam" id="PF05186">
    <property type="entry name" value="Dpy-30"/>
    <property type="match status" value="1"/>
</dbReference>
<feature type="compositionally biased region" description="Basic and acidic residues" evidence="2">
    <location>
        <begin position="62"/>
        <end position="81"/>
    </location>
</feature>
<protein>
    <submittedName>
        <fullName evidence="3">DPY30 domain-containing protein 2</fullName>
    </submittedName>
</protein>
<evidence type="ECO:0000313" key="4">
    <source>
        <dbReference type="Proteomes" id="UP000324091"/>
    </source>
</evidence>
<feature type="compositionally biased region" description="Basic and acidic residues" evidence="2">
    <location>
        <begin position="112"/>
        <end position="140"/>
    </location>
</feature>
<evidence type="ECO:0000256" key="1">
    <source>
        <dbReference type="ARBA" id="ARBA00010849"/>
    </source>
</evidence>
<feature type="compositionally biased region" description="Low complexity" evidence="2">
    <location>
        <begin position="304"/>
        <end position="318"/>
    </location>
</feature>
<dbReference type="Gene3D" id="1.20.890.10">
    <property type="entry name" value="cAMP-dependent protein kinase regulatory subunit, dimerization-anchoring domain"/>
    <property type="match status" value="1"/>
</dbReference>
<organism evidence="3 4">
    <name type="scientific">Takifugu flavidus</name>
    <name type="common">sansaifugu</name>
    <dbReference type="NCBI Taxonomy" id="433684"/>
    <lineage>
        <taxon>Eukaryota</taxon>
        <taxon>Metazoa</taxon>
        <taxon>Chordata</taxon>
        <taxon>Craniata</taxon>
        <taxon>Vertebrata</taxon>
        <taxon>Euteleostomi</taxon>
        <taxon>Actinopterygii</taxon>
        <taxon>Neopterygii</taxon>
        <taxon>Teleostei</taxon>
        <taxon>Neoteleostei</taxon>
        <taxon>Acanthomorphata</taxon>
        <taxon>Eupercaria</taxon>
        <taxon>Tetraodontiformes</taxon>
        <taxon>Tetradontoidea</taxon>
        <taxon>Tetraodontidae</taxon>
        <taxon>Takifugu</taxon>
    </lineage>
</organism>
<comment type="similarity">
    <text evidence="1">Belongs to the dpy-30 family.</text>
</comment>
<reference evidence="3 4" key="1">
    <citation type="submission" date="2019-04" db="EMBL/GenBank/DDBJ databases">
        <title>Chromosome genome assembly for Takifugu flavidus.</title>
        <authorList>
            <person name="Xiao S."/>
        </authorList>
    </citation>
    <scope>NUCLEOTIDE SEQUENCE [LARGE SCALE GENOMIC DNA]</scope>
    <source>
        <strain evidence="3">HTHZ2018</strain>
        <tissue evidence="3">Muscle</tissue>
    </source>
</reference>
<sequence>MDSEYLKKHLGSCLAEGLAVVAEQQPADPILSLAHWLHKYNANALYEKEKKAKLAVLEQERAEARAKEAHLEKLQEEERKISPALQETKTLRSETCEKEPAGRNVNPAEAAEDNRTKAEEKANSPDPERQQETVHPRGEPEGVGTEPEVKAADTRPEEEPGGVSSSSTEAPNREDPAGTLTDVTGEEKPEMAQRDAIEEADQDGHSEEAGTSEPERSEASHPASSQDTTDPKPAENGDPQDKRSPRPASPTQKQVDGDGAGDAASPAGEAVSAEQQVAPTQQGFVSPLSFLDPPSQGPEDGSHAATSSAPDNSDAAADVSDERQDGSREEEDQAGQMSPGPL</sequence>
<proteinExistence type="inferred from homology"/>
<dbReference type="EMBL" id="RHFK02000001">
    <property type="protein sequence ID" value="TWW82189.1"/>
    <property type="molecule type" value="Genomic_DNA"/>
</dbReference>
<dbReference type="InterPro" id="IPR007858">
    <property type="entry name" value="Dpy-30_motif"/>
</dbReference>
<dbReference type="InterPro" id="IPR049630">
    <property type="entry name" value="DYDC-like_DD"/>
</dbReference>
<comment type="caution">
    <text evidence="3">The sequence shown here is derived from an EMBL/GenBank/DDBJ whole genome shotgun (WGS) entry which is preliminary data.</text>
</comment>
<name>A0A5C6PTA3_9TELE</name>
<dbReference type="CDD" id="cd22966">
    <property type="entry name" value="DD_DYDC-like"/>
    <property type="match status" value="1"/>
</dbReference>
<feature type="region of interest" description="Disordered" evidence="2">
    <location>
        <begin position="62"/>
        <end position="342"/>
    </location>
</feature>
<feature type="compositionally biased region" description="Basic and acidic residues" evidence="2">
    <location>
        <begin position="89"/>
        <end position="101"/>
    </location>
</feature>
<dbReference type="Proteomes" id="UP000324091">
    <property type="component" value="Chromosome 1"/>
</dbReference>
<accession>A0A5C6PTA3</accession>
<dbReference type="GO" id="GO:0048188">
    <property type="term" value="C:Set1C/COMPASS complex"/>
    <property type="evidence" value="ECO:0007669"/>
    <property type="project" value="InterPro"/>
</dbReference>
<feature type="compositionally biased region" description="Basic and acidic residues" evidence="2">
    <location>
        <begin position="147"/>
        <end position="158"/>
    </location>
</feature>
<feature type="compositionally biased region" description="Polar residues" evidence="2">
    <location>
        <begin position="273"/>
        <end position="284"/>
    </location>
</feature>
<evidence type="ECO:0000256" key="2">
    <source>
        <dbReference type="SAM" id="MobiDB-lite"/>
    </source>
</evidence>
<feature type="compositionally biased region" description="Basic and acidic residues" evidence="2">
    <location>
        <begin position="229"/>
        <end position="244"/>
    </location>
</feature>